<protein>
    <submittedName>
        <fullName evidence="3">Uncharacterized protein</fullName>
    </submittedName>
</protein>
<organism evidence="3 5">
    <name type="scientific">Adineta steineri</name>
    <dbReference type="NCBI Taxonomy" id="433720"/>
    <lineage>
        <taxon>Eukaryota</taxon>
        <taxon>Metazoa</taxon>
        <taxon>Spiralia</taxon>
        <taxon>Gnathifera</taxon>
        <taxon>Rotifera</taxon>
        <taxon>Eurotatoria</taxon>
        <taxon>Bdelloidea</taxon>
        <taxon>Adinetida</taxon>
        <taxon>Adinetidae</taxon>
        <taxon>Adineta</taxon>
    </lineage>
</organism>
<evidence type="ECO:0000313" key="5">
    <source>
        <dbReference type="Proteomes" id="UP000663832"/>
    </source>
</evidence>
<feature type="compositionally biased region" description="Basic and acidic residues" evidence="1">
    <location>
        <begin position="1"/>
        <end position="14"/>
    </location>
</feature>
<proteinExistence type="predicted"/>
<sequence length="79" mass="8772">MVELEKSMELETRRHSTAVPQTLQTIRQGGPMVESSGKLQSSNTSGPITVNMRVSRQIQSNKALFNVNPSNMFDENPIP</sequence>
<evidence type="ECO:0000313" key="2">
    <source>
        <dbReference type="EMBL" id="CAF1108189.1"/>
    </source>
</evidence>
<dbReference type="EMBL" id="CAJNOM010000344">
    <property type="protein sequence ID" value="CAF1377131.1"/>
    <property type="molecule type" value="Genomic_DNA"/>
</dbReference>
<reference evidence="3" key="1">
    <citation type="submission" date="2021-02" db="EMBL/GenBank/DDBJ databases">
        <authorList>
            <person name="Nowell W R."/>
        </authorList>
    </citation>
    <scope>NUCLEOTIDE SEQUENCE</scope>
</reference>
<evidence type="ECO:0000256" key="1">
    <source>
        <dbReference type="SAM" id="MobiDB-lite"/>
    </source>
</evidence>
<feature type="compositionally biased region" description="Polar residues" evidence="1">
    <location>
        <begin position="37"/>
        <end position="48"/>
    </location>
</feature>
<evidence type="ECO:0000313" key="3">
    <source>
        <dbReference type="EMBL" id="CAF1377131.1"/>
    </source>
</evidence>
<feature type="region of interest" description="Disordered" evidence="1">
    <location>
        <begin position="28"/>
        <end position="48"/>
    </location>
</feature>
<dbReference type="EMBL" id="CAJNOM010000346">
    <property type="protein sequence ID" value="CAF1379062.1"/>
    <property type="molecule type" value="Genomic_DNA"/>
</dbReference>
<name>A0A815JB45_9BILA</name>
<feature type="region of interest" description="Disordered" evidence="1">
    <location>
        <begin position="1"/>
        <end position="20"/>
    </location>
</feature>
<dbReference type="Proteomes" id="UP000663832">
    <property type="component" value="Unassembled WGS sequence"/>
</dbReference>
<keyword evidence="5" id="KW-1185">Reference proteome</keyword>
<dbReference type="EMBL" id="CAJNOI010000131">
    <property type="protein sequence ID" value="CAF1108189.1"/>
    <property type="molecule type" value="Genomic_DNA"/>
</dbReference>
<dbReference type="AlphaFoldDB" id="A0A815JB45"/>
<accession>A0A815JB45</accession>
<evidence type="ECO:0000313" key="4">
    <source>
        <dbReference type="EMBL" id="CAF1379062.1"/>
    </source>
</evidence>
<dbReference type="Proteomes" id="UP000663877">
    <property type="component" value="Unassembled WGS sequence"/>
</dbReference>
<gene>
    <name evidence="2" type="ORF">BJG266_LOCUS21743</name>
    <name evidence="3" type="ORF">QVE165_LOCUS35442</name>
    <name evidence="4" type="ORF">QVE165_LOCUS35549</name>
</gene>
<comment type="caution">
    <text evidence="3">The sequence shown here is derived from an EMBL/GenBank/DDBJ whole genome shotgun (WGS) entry which is preliminary data.</text>
</comment>